<evidence type="ECO:0000256" key="3">
    <source>
        <dbReference type="ARBA" id="ARBA00022452"/>
    </source>
</evidence>
<dbReference type="InterPro" id="IPR012910">
    <property type="entry name" value="Plug_dom"/>
</dbReference>
<keyword evidence="3" id="KW-1134">Transmembrane beta strand</keyword>
<evidence type="ECO:0000256" key="4">
    <source>
        <dbReference type="ARBA" id="ARBA00022692"/>
    </source>
</evidence>
<feature type="domain" description="TonB-dependent receptor-like beta-barrel" evidence="11">
    <location>
        <begin position="342"/>
        <end position="536"/>
    </location>
</feature>
<dbReference type="InterPro" id="IPR037066">
    <property type="entry name" value="Plug_dom_sf"/>
</dbReference>
<keyword evidence="6 10" id="KW-0798">TonB box</keyword>
<comment type="similarity">
    <text evidence="10">Belongs to the TonB-dependent receptor family.</text>
</comment>
<dbReference type="Gene3D" id="2.170.130.10">
    <property type="entry name" value="TonB-dependent receptor, plug domain"/>
    <property type="match status" value="1"/>
</dbReference>
<keyword evidence="5" id="KW-0732">Signal</keyword>
<evidence type="ECO:0000259" key="12">
    <source>
        <dbReference type="Pfam" id="PF07715"/>
    </source>
</evidence>
<keyword evidence="8 13" id="KW-0675">Receptor</keyword>
<evidence type="ECO:0000256" key="9">
    <source>
        <dbReference type="ARBA" id="ARBA00023237"/>
    </source>
</evidence>
<evidence type="ECO:0000256" key="1">
    <source>
        <dbReference type="ARBA" id="ARBA00004571"/>
    </source>
</evidence>
<dbReference type="GO" id="GO:0044718">
    <property type="term" value="P:siderophore transmembrane transport"/>
    <property type="evidence" value="ECO:0007669"/>
    <property type="project" value="TreeGrafter"/>
</dbReference>
<keyword evidence="2" id="KW-0813">Transport</keyword>
<name>A0A7C0XCB7_UNCW3</name>
<keyword evidence="7 10" id="KW-0472">Membrane</keyword>
<reference evidence="13" key="1">
    <citation type="journal article" date="2020" name="mSystems">
        <title>Genome- and Community-Level Interaction Insights into Carbon Utilization and Element Cycling Functions of Hydrothermarchaeota in Hydrothermal Sediment.</title>
        <authorList>
            <person name="Zhou Z."/>
            <person name="Liu Y."/>
            <person name="Xu W."/>
            <person name="Pan J."/>
            <person name="Luo Z.H."/>
            <person name="Li M."/>
        </authorList>
    </citation>
    <scope>NUCLEOTIDE SEQUENCE [LARGE SCALE GENOMIC DNA]</scope>
    <source>
        <strain evidence="13">HyVt-237</strain>
    </source>
</reference>
<comment type="subcellular location">
    <subcellularLocation>
        <location evidence="1">Cell outer membrane</location>
        <topology evidence="1">Multi-pass membrane protein</topology>
    </subcellularLocation>
</comment>
<dbReference type="InterPro" id="IPR039426">
    <property type="entry name" value="TonB-dep_rcpt-like"/>
</dbReference>
<dbReference type="Pfam" id="PF07715">
    <property type="entry name" value="Plug"/>
    <property type="match status" value="1"/>
</dbReference>
<evidence type="ECO:0000313" key="13">
    <source>
        <dbReference type="EMBL" id="HDM89758.1"/>
    </source>
</evidence>
<evidence type="ECO:0000256" key="10">
    <source>
        <dbReference type="RuleBase" id="RU003357"/>
    </source>
</evidence>
<dbReference type="GO" id="GO:0009279">
    <property type="term" value="C:cell outer membrane"/>
    <property type="evidence" value="ECO:0007669"/>
    <property type="project" value="UniProtKB-SubCell"/>
</dbReference>
<dbReference type="Gene3D" id="2.40.170.20">
    <property type="entry name" value="TonB-dependent receptor, beta-barrel domain"/>
    <property type="match status" value="1"/>
</dbReference>
<accession>A0A7C0XCB7</accession>
<dbReference type="PANTHER" id="PTHR30069">
    <property type="entry name" value="TONB-DEPENDENT OUTER MEMBRANE RECEPTOR"/>
    <property type="match status" value="1"/>
</dbReference>
<evidence type="ECO:0000256" key="8">
    <source>
        <dbReference type="ARBA" id="ARBA00023170"/>
    </source>
</evidence>
<dbReference type="InterPro" id="IPR000531">
    <property type="entry name" value="Beta-barrel_TonB"/>
</dbReference>
<feature type="domain" description="TonB-dependent receptor plug" evidence="12">
    <location>
        <begin position="67"/>
        <end position="133"/>
    </location>
</feature>
<dbReference type="Pfam" id="PF00593">
    <property type="entry name" value="TonB_dep_Rec_b-barrel"/>
    <property type="match status" value="1"/>
</dbReference>
<evidence type="ECO:0000256" key="2">
    <source>
        <dbReference type="ARBA" id="ARBA00022448"/>
    </source>
</evidence>
<evidence type="ECO:0000259" key="11">
    <source>
        <dbReference type="Pfam" id="PF00593"/>
    </source>
</evidence>
<dbReference type="GO" id="GO:0015344">
    <property type="term" value="F:siderophore uptake transmembrane transporter activity"/>
    <property type="evidence" value="ECO:0007669"/>
    <property type="project" value="TreeGrafter"/>
</dbReference>
<evidence type="ECO:0000256" key="6">
    <source>
        <dbReference type="ARBA" id="ARBA00023077"/>
    </source>
</evidence>
<comment type="caution">
    <text evidence="13">The sequence shown here is derived from an EMBL/GenBank/DDBJ whole genome shotgun (WGS) entry which is preliminary data.</text>
</comment>
<protein>
    <submittedName>
        <fullName evidence="13">TonB-dependent receptor</fullName>
    </submittedName>
</protein>
<sequence>MKLLLLFTIVTSEPQEVPGPFMMEEVLVTASRYGDELFTAPFSSAVFYPHESQWHSAFFAYPGLFLRNYGNLIQTSLRGTASEENLLLIEGVPINSPQSGTVDLQLIPPSFVDRIEMRSGGSSLFGPGAMGGAFSFSLLGPGGRLSGSLSAGSFSRKEISITGRNTFSGLALTSAVDVGKGKGNFPYRDAWGEKHFRENNDRRRSAAAIKLTSPGFEGLIMVSSLECGVPGPVGSPMRSRRWETLSIAKVELKEDPFRFKVFLNRDDMKYRAESATERTIGNIAGFTAATVSPLHLRAGFTLKSGNSPRTGERKRLDLFVTGGKKLALGLFRLTPEFYLSTSPQKHPHLTYFFGTGYSPSRDVFLYANLSTNLREPTFNELYWQGDPFASGNPNLRPEKGWLTEGGVRIRKPLLFFDISFYTGKNQDMIVWEPTEDGLWSPRNKREVILMGNETHIYFKFKSLSLYLFYGLNSITSEGRQLMLRPLHSGRLEVSSPFLRARLNFVGERYERPSGPKKMPSFLTFDILFRFERNFNFGDIGVELCIYNVFDRQYELVRGYPLPGRYFNLKVSANIL</sequence>
<dbReference type="PANTHER" id="PTHR30069:SF29">
    <property type="entry name" value="HEMOGLOBIN AND HEMOGLOBIN-HAPTOGLOBIN-BINDING PROTEIN 1-RELATED"/>
    <property type="match status" value="1"/>
</dbReference>
<evidence type="ECO:0000256" key="5">
    <source>
        <dbReference type="ARBA" id="ARBA00022729"/>
    </source>
</evidence>
<evidence type="ECO:0000256" key="7">
    <source>
        <dbReference type="ARBA" id="ARBA00023136"/>
    </source>
</evidence>
<keyword evidence="9" id="KW-0998">Cell outer membrane</keyword>
<dbReference type="EMBL" id="DRBW01000034">
    <property type="protein sequence ID" value="HDM89758.1"/>
    <property type="molecule type" value="Genomic_DNA"/>
</dbReference>
<organism evidence="13">
    <name type="scientific">candidate division WOR-3 bacterium</name>
    <dbReference type="NCBI Taxonomy" id="2052148"/>
    <lineage>
        <taxon>Bacteria</taxon>
        <taxon>Bacteria division WOR-3</taxon>
    </lineage>
</organism>
<proteinExistence type="inferred from homology"/>
<dbReference type="AlphaFoldDB" id="A0A7C0XCB7"/>
<dbReference type="SUPFAM" id="SSF56935">
    <property type="entry name" value="Porins"/>
    <property type="match status" value="1"/>
</dbReference>
<dbReference type="InterPro" id="IPR036942">
    <property type="entry name" value="Beta-barrel_TonB_sf"/>
</dbReference>
<dbReference type="Proteomes" id="UP000885931">
    <property type="component" value="Unassembled WGS sequence"/>
</dbReference>
<keyword evidence="4" id="KW-0812">Transmembrane</keyword>
<gene>
    <name evidence="13" type="ORF">ENG67_00935</name>
</gene>